<dbReference type="Proteomes" id="UP001331761">
    <property type="component" value="Unassembled WGS sequence"/>
</dbReference>
<dbReference type="EMBL" id="WIXE01003972">
    <property type="protein sequence ID" value="KAK5983447.1"/>
    <property type="molecule type" value="Genomic_DNA"/>
</dbReference>
<sequence length="106" mass="12350">MRVLTAMDCLHGRVLSFTMHHILLMLLLGVCSLHARPLKDLELLLPYNYRQLYDALQRSGYAEPEIMQGYYYDKPMSRSQREVNTIELPDKRIPRIGGTIVMGRKK</sequence>
<organism evidence="2 3">
    <name type="scientific">Trichostrongylus colubriformis</name>
    <name type="common">Black scour worm</name>
    <dbReference type="NCBI Taxonomy" id="6319"/>
    <lineage>
        <taxon>Eukaryota</taxon>
        <taxon>Metazoa</taxon>
        <taxon>Ecdysozoa</taxon>
        <taxon>Nematoda</taxon>
        <taxon>Chromadorea</taxon>
        <taxon>Rhabditida</taxon>
        <taxon>Rhabditina</taxon>
        <taxon>Rhabditomorpha</taxon>
        <taxon>Strongyloidea</taxon>
        <taxon>Trichostrongylidae</taxon>
        <taxon>Trichostrongylus</taxon>
    </lineage>
</organism>
<evidence type="ECO:0000313" key="3">
    <source>
        <dbReference type="Proteomes" id="UP001331761"/>
    </source>
</evidence>
<dbReference type="AlphaFoldDB" id="A0AAN8IVX9"/>
<keyword evidence="3" id="KW-1185">Reference proteome</keyword>
<keyword evidence="1" id="KW-0732">Signal</keyword>
<reference evidence="2 3" key="1">
    <citation type="submission" date="2019-10" db="EMBL/GenBank/DDBJ databases">
        <title>Assembly and Annotation for the nematode Trichostrongylus colubriformis.</title>
        <authorList>
            <person name="Martin J."/>
        </authorList>
    </citation>
    <scope>NUCLEOTIDE SEQUENCE [LARGE SCALE GENOMIC DNA]</scope>
    <source>
        <strain evidence="2">G859</strain>
        <tissue evidence="2">Whole worm</tissue>
    </source>
</reference>
<evidence type="ECO:0000256" key="1">
    <source>
        <dbReference type="SAM" id="SignalP"/>
    </source>
</evidence>
<proteinExistence type="predicted"/>
<comment type="caution">
    <text evidence="2">The sequence shown here is derived from an EMBL/GenBank/DDBJ whole genome shotgun (WGS) entry which is preliminary data.</text>
</comment>
<feature type="signal peptide" evidence="1">
    <location>
        <begin position="1"/>
        <end position="35"/>
    </location>
</feature>
<accession>A0AAN8IVX9</accession>
<gene>
    <name evidence="2" type="ORF">GCK32_009941</name>
</gene>
<protein>
    <submittedName>
        <fullName evidence="2">Uncharacterized protein</fullName>
    </submittedName>
</protein>
<feature type="chain" id="PRO_5043021724" evidence="1">
    <location>
        <begin position="36"/>
        <end position="106"/>
    </location>
</feature>
<name>A0AAN8IVX9_TRICO</name>
<evidence type="ECO:0000313" key="2">
    <source>
        <dbReference type="EMBL" id="KAK5983447.1"/>
    </source>
</evidence>